<evidence type="ECO:0000313" key="2">
    <source>
        <dbReference type="Proteomes" id="UP000290580"/>
    </source>
</evidence>
<dbReference type="Proteomes" id="UP000290580">
    <property type="component" value="Unassembled WGS sequence"/>
</dbReference>
<dbReference type="InterPro" id="IPR015422">
    <property type="entry name" value="PyrdxlP-dep_Trfase_small"/>
</dbReference>
<organism evidence="1 2">
    <name type="scientific">Aliarcobacter skirrowii CCUG 10374</name>
    <dbReference type="NCBI Taxonomy" id="1032239"/>
    <lineage>
        <taxon>Bacteria</taxon>
        <taxon>Pseudomonadati</taxon>
        <taxon>Campylobacterota</taxon>
        <taxon>Epsilonproteobacteria</taxon>
        <taxon>Campylobacterales</taxon>
        <taxon>Arcobacteraceae</taxon>
        <taxon>Aliarcobacter</taxon>
    </lineage>
</organism>
<gene>
    <name evidence="1" type="ORF">CP959_04065</name>
</gene>
<dbReference type="Pfam" id="PF01041">
    <property type="entry name" value="DegT_DnrJ_EryC1"/>
    <property type="match status" value="1"/>
</dbReference>
<accession>A0ABY0EL35</accession>
<sequence length="61" mass="7146">VQTLIHYPIPPHKQNAYKEWNNESYPISEQIHNEVLSLPISGIQNLEDSKNIIEVCNDFRK</sequence>
<reference evidence="1 2" key="1">
    <citation type="submission" date="2017-09" db="EMBL/GenBank/DDBJ databases">
        <title>Genomics of the genus Arcobacter.</title>
        <authorList>
            <person name="Perez-Cataluna A."/>
            <person name="Figueras M.J."/>
            <person name="Salas-Masso N."/>
        </authorList>
    </citation>
    <scope>NUCLEOTIDE SEQUENCE [LARGE SCALE GENOMIC DNA]</scope>
    <source>
        <strain evidence="1 2">LMG 6621</strain>
    </source>
</reference>
<keyword evidence="2" id="KW-1185">Reference proteome</keyword>
<keyword evidence="1" id="KW-0808">Transferase</keyword>
<dbReference type="InterPro" id="IPR015424">
    <property type="entry name" value="PyrdxlP-dep_Trfase"/>
</dbReference>
<keyword evidence="1" id="KW-0032">Aminotransferase</keyword>
<dbReference type="GO" id="GO:0008483">
    <property type="term" value="F:transaminase activity"/>
    <property type="evidence" value="ECO:0007669"/>
    <property type="project" value="UniProtKB-KW"/>
</dbReference>
<name>A0ABY0EL35_9BACT</name>
<proteinExistence type="predicted"/>
<dbReference type="RefSeq" id="WP_206731234.1">
    <property type="nucleotide sequence ID" value="NZ_JANJGE010000002.1"/>
</dbReference>
<dbReference type="SUPFAM" id="SSF53383">
    <property type="entry name" value="PLP-dependent transferases"/>
    <property type="match status" value="1"/>
</dbReference>
<protein>
    <submittedName>
        <fullName evidence="1">Aminotransferase</fullName>
    </submittedName>
</protein>
<feature type="non-terminal residue" evidence="1">
    <location>
        <position position="1"/>
    </location>
</feature>
<dbReference type="Gene3D" id="3.90.1150.10">
    <property type="entry name" value="Aspartate Aminotransferase, domain 1"/>
    <property type="match status" value="1"/>
</dbReference>
<evidence type="ECO:0000313" key="1">
    <source>
        <dbReference type="EMBL" id="RXI26099.1"/>
    </source>
</evidence>
<dbReference type="InterPro" id="IPR000653">
    <property type="entry name" value="DegT/StrS_aminotransferase"/>
</dbReference>
<comment type="caution">
    <text evidence="1">The sequence shown here is derived from an EMBL/GenBank/DDBJ whole genome shotgun (WGS) entry which is preliminary data.</text>
</comment>
<dbReference type="EMBL" id="NXIC01000002">
    <property type="protein sequence ID" value="RXI26099.1"/>
    <property type="molecule type" value="Genomic_DNA"/>
</dbReference>